<dbReference type="PANTHER" id="PTHR44591:SF3">
    <property type="entry name" value="RESPONSE REGULATORY DOMAIN-CONTAINING PROTEIN"/>
    <property type="match status" value="1"/>
</dbReference>
<keyword evidence="5" id="KW-1185">Reference proteome</keyword>
<dbReference type="InterPro" id="IPR050595">
    <property type="entry name" value="Bact_response_regulator"/>
</dbReference>
<dbReference type="InterPro" id="IPR011006">
    <property type="entry name" value="CheY-like_superfamily"/>
</dbReference>
<comment type="caution">
    <text evidence="4">The sequence shown here is derived from an EMBL/GenBank/DDBJ whole genome shotgun (WGS) entry which is preliminary data.</text>
</comment>
<dbReference type="Gene3D" id="3.40.50.2300">
    <property type="match status" value="1"/>
</dbReference>
<sequence>MKKYANKSILVAEDHPDGRKLVVRLLDKLGISNVVAVANGQEAKEQLQGQAFDLLLADWHMPKMDGLELLKSAKADAALKHMRVLMVTANDDKEHILEAILAGADGYLVKPVTQERLQQKLEDIFKDEE</sequence>
<organism evidence="4 5">
    <name type="scientific">Candidatus Nitronereus thalassa</name>
    <dbReference type="NCBI Taxonomy" id="3020898"/>
    <lineage>
        <taxon>Bacteria</taxon>
        <taxon>Pseudomonadati</taxon>
        <taxon>Nitrospirota</taxon>
        <taxon>Nitrospiria</taxon>
        <taxon>Nitrospirales</taxon>
        <taxon>Nitrospiraceae</taxon>
        <taxon>Candidatus Nitronereus</taxon>
    </lineage>
</organism>
<evidence type="ECO:0000259" key="3">
    <source>
        <dbReference type="PROSITE" id="PS50110"/>
    </source>
</evidence>
<dbReference type="Pfam" id="PF00072">
    <property type="entry name" value="Response_reg"/>
    <property type="match status" value="1"/>
</dbReference>
<dbReference type="InterPro" id="IPR001789">
    <property type="entry name" value="Sig_transdc_resp-reg_receiver"/>
</dbReference>
<dbReference type="PROSITE" id="PS50110">
    <property type="entry name" value="RESPONSE_REGULATORY"/>
    <property type="match status" value="1"/>
</dbReference>
<evidence type="ECO:0000256" key="1">
    <source>
        <dbReference type="ARBA" id="ARBA00022553"/>
    </source>
</evidence>
<proteinExistence type="predicted"/>
<dbReference type="EMBL" id="JAQOUE010000002">
    <property type="protein sequence ID" value="MDT7044143.1"/>
    <property type="molecule type" value="Genomic_DNA"/>
</dbReference>
<evidence type="ECO:0000313" key="4">
    <source>
        <dbReference type="EMBL" id="MDT7044143.1"/>
    </source>
</evidence>
<gene>
    <name evidence="4" type="ORF">PPG34_17465</name>
</gene>
<evidence type="ECO:0000256" key="2">
    <source>
        <dbReference type="PROSITE-ProRule" id="PRU00169"/>
    </source>
</evidence>
<dbReference type="RefSeq" id="WP_313834729.1">
    <property type="nucleotide sequence ID" value="NZ_JAQOUE010000002.1"/>
</dbReference>
<feature type="domain" description="Response regulatory" evidence="3">
    <location>
        <begin position="8"/>
        <end position="125"/>
    </location>
</feature>
<dbReference type="Proteomes" id="UP001250932">
    <property type="component" value="Unassembled WGS sequence"/>
</dbReference>
<feature type="modified residue" description="4-aspartylphosphate" evidence="2">
    <location>
        <position position="58"/>
    </location>
</feature>
<accession>A0ABU3KCX3</accession>
<evidence type="ECO:0000313" key="5">
    <source>
        <dbReference type="Proteomes" id="UP001250932"/>
    </source>
</evidence>
<dbReference type="SMART" id="SM00448">
    <property type="entry name" value="REC"/>
    <property type="match status" value="1"/>
</dbReference>
<reference evidence="4 5" key="1">
    <citation type="journal article" date="2023" name="ISME J.">
        <title>Cultivation and genomic characterization of novel and ubiquitous marine nitrite-oxidizing bacteria from the Nitrospirales.</title>
        <authorList>
            <person name="Mueller A.J."/>
            <person name="Daebeler A."/>
            <person name="Herbold C.W."/>
            <person name="Kirkegaard R.H."/>
            <person name="Daims H."/>
        </authorList>
    </citation>
    <scope>NUCLEOTIDE SEQUENCE [LARGE SCALE GENOMIC DNA]</scope>
    <source>
        <strain evidence="4 5">EB</strain>
    </source>
</reference>
<keyword evidence="1 2" id="KW-0597">Phosphoprotein</keyword>
<protein>
    <submittedName>
        <fullName evidence="4">Response regulator</fullName>
    </submittedName>
</protein>
<name>A0ABU3KCX3_9BACT</name>
<dbReference type="SUPFAM" id="SSF52172">
    <property type="entry name" value="CheY-like"/>
    <property type="match status" value="1"/>
</dbReference>
<dbReference type="PANTHER" id="PTHR44591">
    <property type="entry name" value="STRESS RESPONSE REGULATOR PROTEIN 1"/>
    <property type="match status" value="1"/>
</dbReference>